<dbReference type="Pfam" id="PF13456">
    <property type="entry name" value="RVT_3"/>
    <property type="match status" value="1"/>
</dbReference>
<dbReference type="AlphaFoldDB" id="A0A563VXK1"/>
<dbReference type="PROSITE" id="PS50879">
    <property type="entry name" value="RNASE_H_1"/>
    <property type="match status" value="1"/>
</dbReference>
<dbReference type="InterPro" id="IPR002156">
    <property type="entry name" value="RNaseH_domain"/>
</dbReference>
<dbReference type="GO" id="GO:0004523">
    <property type="term" value="F:RNA-DNA hybrid ribonuclease activity"/>
    <property type="evidence" value="ECO:0007669"/>
    <property type="project" value="InterPro"/>
</dbReference>
<evidence type="ECO:0000313" key="2">
    <source>
        <dbReference type="EMBL" id="VEP16172.1"/>
    </source>
</evidence>
<dbReference type="InterPro" id="IPR036397">
    <property type="entry name" value="RNaseH_sf"/>
</dbReference>
<dbReference type="SUPFAM" id="SSF53098">
    <property type="entry name" value="Ribonuclease H-like"/>
    <property type="match status" value="1"/>
</dbReference>
<dbReference type="EMBL" id="CAACVJ010000351">
    <property type="protein sequence ID" value="VEP16172.1"/>
    <property type="molecule type" value="Genomic_DNA"/>
</dbReference>
<evidence type="ECO:0000259" key="1">
    <source>
        <dbReference type="PROSITE" id="PS50879"/>
    </source>
</evidence>
<dbReference type="RefSeq" id="WP_144875024.1">
    <property type="nucleotide sequence ID" value="NZ_LR214150.1"/>
</dbReference>
<proteinExistence type="predicted"/>
<dbReference type="PANTHER" id="PTHR46387:SF2">
    <property type="entry name" value="RIBONUCLEASE HI"/>
    <property type="match status" value="1"/>
</dbReference>
<feature type="domain" description="RNase H type-1" evidence="1">
    <location>
        <begin position="94"/>
        <end position="229"/>
    </location>
</feature>
<dbReference type="CDD" id="cd09279">
    <property type="entry name" value="RNase_HI_like"/>
    <property type="match status" value="1"/>
</dbReference>
<dbReference type="PANTHER" id="PTHR46387">
    <property type="entry name" value="POLYNUCLEOTIDYL TRANSFERASE, RIBONUCLEASE H-LIKE SUPERFAMILY PROTEIN"/>
    <property type="match status" value="1"/>
</dbReference>
<sequence>MARPKKIIARTKVGNNQYQICLFRRQGKNKWHINKILIDNAPLSLDEAKEIMKEFSEQLNIPWQKKPLQDVTRKRLHNSAKRKARKEKLRIARALKPPLLTFDGSSKGRPGRSASAAVIEYPARTRHTVTKFIPSAFANEAEYTGLIIGLEKARELGILSLEIKGDSRTIIYQVLGKYQLNSDSKFLDYRERVLNLLSFFDDYSLTWIPRRKNQLADRAAHKCLKENCPLLKSGAYLNYLIYGNSYLVDDDYD</sequence>
<name>A0A563VXK1_9CYAN</name>
<reference evidence="2 3" key="1">
    <citation type="submission" date="2019-01" db="EMBL/GenBank/DDBJ databases">
        <authorList>
            <person name="Brito A."/>
        </authorList>
    </citation>
    <scope>NUCLEOTIDE SEQUENCE [LARGE SCALE GENOMIC DNA]</scope>
    <source>
        <strain evidence="2">1</strain>
    </source>
</reference>
<dbReference type="GO" id="GO:0003676">
    <property type="term" value="F:nucleic acid binding"/>
    <property type="evidence" value="ECO:0007669"/>
    <property type="project" value="InterPro"/>
</dbReference>
<organism evidence="2 3">
    <name type="scientific">Hyella patelloides LEGE 07179</name>
    <dbReference type="NCBI Taxonomy" id="945734"/>
    <lineage>
        <taxon>Bacteria</taxon>
        <taxon>Bacillati</taxon>
        <taxon>Cyanobacteriota</taxon>
        <taxon>Cyanophyceae</taxon>
        <taxon>Pleurocapsales</taxon>
        <taxon>Hyellaceae</taxon>
        <taxon>Hyella</taxon>
    </lineage>
</organism>
<dbReference type="Proteomes" id="UP000320055">
    <property type="component" value="Unassembled WGS sequence"/>
</dbReference>
<dbReference type="Gene3D" id="3.30.420.10">
    <property type="entry name" value="Ribonuclease H-like superfamily/Ribonuclease H"/>
    <property type="match status" value="1"/>
</dbReference>
<gene>
    <name evidence="2" type="ORF">H1P_4140006</name>
</gene>
<dbReference type="InterPro" id="IPR012337">
    <property type="entry name" value="RNaseH-like_sf"/>
</dbReference>
<protein>
    <recommendedName>
        <fullName evidence="1">RNase H type-1 domain-containing protein</fullName>
    </recommendedName>
</protein>
<evidence type="ECO:0000313" key="3">
    <source>
        <dbReference type="Proteomes" id="UP000320055"/>
    </source>
</evidence>
<keyword evidence="3" id="KW-1185">Reference proteome</keyword>
<dbReference type="OrthoDB" id="515626at2"/>
<accession>A0A563VXK1</accession>